<gene>
    <name evidence="2" type="ORF">QCA50_016110</name>
</gene>
<dbReference type="AlphaFoldDB" id="A0AAW0FU33"/>
<feature type="region of interest" description="Disordered" evidence="1">
    <location>
        <begin position="107"/>
        <end position="142"/>
    </location>
</feature>
<sequence length="325" mass="35567">MIILDEKMALPPPPPYAPAEPVSPPPFPYQSRIVPTLATLPPNILLQIVYATFGGKGTIEKQRQILYWLNTSLRAVCRTIYVACMHVLRSTYIPAYTAQIRPPYSSDPFPLTTPTSPTPTSSSPSFPPPSFTSSLSTSDSTSPVLSLQRETRVLDLFIALKVREDVWLDDSELHLGSEDSFRDLFELMQPRSRLEDLVRVIGVKEGVISVPNPGGTAVKVMYPKGKSASGSSGGKSALGPGRVNGTSTYASSSAGPSSRRQTRPTRSIPFSSLSASFSTRKVGLILTTRERKKTIVEVDRARDEKLEVAARMLVAELREWIEAMS</sequence>
<feature type="compositionally biased region" description="Low complexity" evidence="1">
    <location>
        <begin position="131"/>
        <end position="142"/>
    </location>
</feature>
<keyword evidence="3" id="KW-1185">Reference proteome</keyword>
<evidence type="ECO:0000313" key="2">
    <source>
        <dbReference type="EMBL" id="KAK7680802.1"/>
    </source>
</evidence>
<comment type="caution">
    <text evidence="2">The sequence shown here is derived from an EMBL/GenBank/DDBJ whole genome shotgun (WGS) entry which is preliminary data.</text>
</comment>
<proteinExistence type="predicted"/>
<reference evidence="2 3" key="1">
    <citation type="submission" date="2022-09" db="EMBL/GenBank/DDBJ databases">
        <authorList>
            <person name="Palmer J.M."/>
        </authorList>
    </citation>
    <scope>NUCLEOTIDE SEQUENCE [LARGE SCALE GENOMIC DNA]</scope>
    <source>
        <strain evidence="2 3">DSM 7382</strain>
    </source>
</reference>
<organism evidence="2 3">
    <name type="scientific">Cerrena zonata</name>
    <dbReference type="NCBI Taxonomy" id="2478898"/>
    <lineage>
        <taxon>Eukaryota</taxon>
        <taxon>Fungi</taxon>
        <taxon>Dikarya</taxon>
        <taxon>Basidiomycota</taxon>
        <taxon>Agaricomycotina</taxon>
        <taxon>Agaricomycetes</taxon>
        <taxon>Polyporales</taxon>
        <taxon>Cerrenaceae</taxon>
        <taxon>Cerrena</taxon>
    </lineage>
</organism>
<feature type="region of interest" description="Disordered" evidence="1">
    <location>
        <begin position="226"/>
        <end position="270"/>
    </location>
</feature>
<protein>
    <submittedName>
        <fullName evidence="2">Uncharacterized protein</fullName>
    </submittedName>
</protein>
<evidence type="ECO:0000313" key="3">
    <source>
        <dbReference type="Proteomes" id="UP001385951"/>
    </source>
</evidence>
<name>A0AAW0FU33_9APHY</name>
<accession>A0AAW0FU33</accession>
<dbReference type="Proteomes" id="UP001385951">
    <property type="component" value="Unassembled WGS sequence"/>
</dbReference>
<feature type="compositionally biased region" description="Low complexity" evidence="1">
    <location>
        <begin position="107"/>
        <end position="124"/>
    </location>
</feature>
<dbReference type="EMBL" id="JASBNA010000046">
    <property type="protein sequence ID" value="KAK7680802.1"/>
    <property type="molecule type" value="Genomic_DNA"/>
</dbReference>
<evidence type="ECO:0000256" key="1">
    <source>
        <dbReference type="SAM" id="MobiDB-lite"/>
    </source>
</evidence>